<comment type="caution">
    <text evidence="1">The sequence shown here is derived from an EMBL/GenBank/DDBJ whole genome shotgun (WGS) entry which is preliminary data.</text>
</comment>
<dbReference type="RefSeq" id="WP_007237578.1">
    <property type="nucleotide sequence ID" value="NZ_BAFB01000062.1"/>
</dbReference>
<dbReference type="AlphaFoldDB" id="H5TIL2"/>
<evidence type="ECO:0000313" key="1">
    <source>
        <dbReference type="EMBL" id="GAB33320.1"/>
    </source>
</evidence>
<evidence type="ECO:0000313" key="2">
    <source>
        <dbReference type="Proteomes" id="UP000005038"/>
    </source>
</evidence>
<dbReference type="Proteomes" id="UP000005038">
    <property type="component" value="Unassembled WGS sequence"/>
</dbReference>
<protein>
    <submittedName>
        <fullName evidence="1">Uncharacterized protein</fullName>
    </submittedName>
</protein>
<dbReference type="EMBL" id="BAFB01000062">
    <property type="protein sequence ID" value="GAB33320.1"/>
    <property type="molecule type" value="Genomic_DNA"/>
</dbReference>
<keyword evidence="2" id="KW-1185">Reference proteome</keyword>
<dbReference type="STRING" id="1108044.GOOTI_062_00130"/>
<proteinExistence type="predicted"/>
<organism evidence="1 2">
    <name type="scientific">Gordonia otitidis (strain DSM 44809 / CCUG 52243 / JCM 12355 / NBRC 100426 / IFM 10032)</name>
    <dbReference type="NCBI Taxonomy" id="1108044"/>
    <lineage>
        <taxon>Bacteria</taxon>
        <taxon>Bacillati</taxon>
        <taxon>Actinomycetota</taxon>
        <taxon>Actinomycetes</taxon>
        <taxon>Mycobacteriales</taxon>
        <taxon>Gordoniaceae</taxon>
        <taxon>Gordonia</taxon>
    </lineage>
</organism>
<sequence>MTDATWWTTVTHGPRGPLPVGPWKSLDEAQETLGRWRIRMDLRLRRGKRVGGFGDTNEFLEARTARLYAYRTRAEARAADISDDRTVVAKETL</sequence>
<name>H5TIL2_GORO1</name>
<gene>
    <name evidence="1" type="ORF">GOOTI_062_00130</name>
</gene>
<accession>H5TIL2</accession>
<reference evidence="1" key="1">
    <citation type="submission" date="2012-02" db="EMBL/GenBank/DDBJ databases">
        <title>Whole genome shotgun sequence of Gordonia otitidis NBRC 100426.</title>
        <authorList>
            <person name="Yoshida I."/>
            <person name="Hosoyama A."/>
            <person name="Tsuchikane K."/>
            <person name="Katsumata H."/>
            <person name="Yamazaki S."/>
            <person name="Fujita N."/>
        </authorList>
    </citation>
    <scope>NUCLEOTIDE SEQUENCE [LARGE SCALE GENOMIC DNA]</scope>
    <source>
        <strain evidence="1">NBRC 100426</strain>
    </source>
</reference>